<evidence type="ECO:0000313" key="1">
    <source>
        <dbReference type="EMBL" id="KAI1699583.1"/>
    </source>
</evidence>
<reference evidence="1" key="1">
    <citation type="submission" date="2022-01" db="EMBL/GenBank/DDBJ databases">
        <title>Genome Sequence Resource for Two Populations of Ditylenchus destructor, the Migratory Endoparasitic Phytonematode.</title>
        <authorList>
            <person name="Zhang H."/>
            <person name="Lin R."/>
            <person name="Xie B."/>
        </authorList>
    </citation>
    <scope>NUCLEOTIDE SEQUENCE</scope>
    <source>
        <strain evidence="1">BazhouSP</strain>
    </source>
</reference>
<name>A0AAD4MMQ3_9BILA</name>
<dbReference type="Proteomes" id="UP001201812">
    <property type="component" value="Unassembled WGS sequence"/>
</dbReference>
<protein>
    <submittedName>
        <fullName evidence="1">Uncharacterized protein</fullName>
    </submittedName>
</protein>
<organism evidence="1 2">
    <name type="scientific">Ditylenchus destructor</name>
    <dbReference type="NCBI Taxonomy" id="166010"/>
    <lineage>
        <taxon>Eukaryota</taxon>
        <taxon>Metazoa</taxon>
        <taxon>Ecdysozoa</taxon>
        <taxon>Nematoda</taxon>
        <taxon>Chromadorea</taxon>
        <taxon>Rhabditida</taxon>
        <taxon>Tylenchina</taxon>
        <taxon>Tylenchomorpha</taxon>
        <taxon>Sphaerularioidea</taxon>
        <taxon>Anguinidae</taxon>
        <taxon>Anguininae</taxon>
        <taxon>Ditylenchus</taxon>
    </lineage>
</organism>
<evidence type="ECO:0000313" key="2">
    <source>
        <dbReference type="Proteomes" id="UP001201812"/>
    </source>
</evidence>
<comment type="caution">
    <text evidence="1">The sequence shown here is derived from an EMBL/GenBank/DDBJ whole genome shotgun (WGS) entry which is preliminary data.</text>
</comment>
<dbReference type="AlphaFoldDB" id="A0AAD4MMQ3"/>
<accession>A0AAD4MMQ3</accession>
<sequence length="79" mass="9022">MAVLIAVALYGALGVIERNNGEKVDFWMRHNSQQPNLSELEHGIRFKNGVRIRVQHGPKYLGVKNQPRRCFGFKDVIFG</sequence>
<gene>
    <name evidence="1" type="ORF">DdX_17234</name>
</gene>
<proteinExistence type="predicted"/>
<keyword evidence="2" id="KW-1185">Reference proteome</keyword>
<dbReference type="EMBL" id="JAKKPZ010000174">
    <property type="protein sequence ID" value="KAI1699583.1"/>
    <property type="molecule type" value="Genomic_DNA"/>
</dbReference>